<protein>
    <submittedName>
        <fullName evidence="2">Uncharacterized protein</fullName>
    </submittedName>
</protein>
<dbReference type="KEGG" id="tag:Tagg_0755"/>
<dbReference type="RefSeq" id="WP_013129621.1">
    <property type="nucleotide sequence ID" value="NC_014160.1"/>
</dbReference>
<dbReference type="HOGENOM" id="CLU_1352162_0_0_2"/>
<dbReference type="EMBL" id="CP001939">
    <property type="protein sequence ID" value="ADG91028.1"/>
    <property type="molecule type" value="Genomic_DNA"/>
</dbReference>
<reference key="3">
    <citation type="submission" date="2010-02" db="EMBL/GenBank/DDBJ databases">
        <title>Complete genome sequence of Thermosphaera aggregans type strain (M11TL).</title>
        <authorList>
            <consortium name="US DOE Joint Genome Institute (JGI-PGF)"/>
            <person name="Spring S."/>
            <person name="Lapidus A."/>
            <person name="Munk C."/>
            <person name="Schroeder M."/>
            <person name="Glavina Del Rio T."/>
            <person name="Tice H."/>
            <person name="Copeland A."/>
            <person name="Cheng J.-F."/>
            <person name="Lucas S."/>
            <person name="Chen F."/>
            <person name="Nolan M."/>
            <person name="Bruce D."/>
            <person name="Goodwin L."/>
            <person name="Pitluck S."/>
            <person name="Ivanova N."/>
            <person name="Mavromatis K."/>
            <person name="Ovchinnikova G."/>
            <person name="Pati A."/>
            <person name="Chen A."/>
            <person name="Palaniappan K."/>
            <person name="Land M."/>
            <person name="Hauser L."/>
            <person name="Chang Y.-J."/>
            <person name="Jeffries C.C."/>
            <person name="Brettin T."/>
            <person name="Detter J.C."/>
            <person name="Tapia R."/>
            <person name="Han C."/>
            <person name="Chain P."/>
            <person name="Heimerl T."/>
            <person name="Weik F."/>
            <person name="Goker M."/>
            <person name="Rachel R."/>
            <person name="Bristow J."/>
            <person name="Eisen J.A."/>
            <person name="Markowitz V."/>
            <person name="Hugenholtz P."/>
            <person name="Kyrpides N.C."/>
            <person name="Klenk H.-P."/>
        </authorList>
    </citation>
    <scope>NUCLEOTIDE SEQUENCE</scope>
    <source>
        <strain>DSM 11486</strain>
    </source>
</reference>
<feature type="transmembrane region" description="Helical" evidence="1">
    <location>
        <begin position="67"/>
        <end position="94"/>
    </location>
</feature>
<dbReference type="Proteomes" id="UP000002376">
    <property type="component" value="Chromosome"/>
</dbReference>
<keyword evidence="3" id="KW-1185">Reference proteome</keyword>
<name>D5U1M8_THEAM</name>
<sequence length="202" mass="22740">MTSSKDNLLTYQLIAGCSAILYSSIVLLILILPLYYLEGVVKGFISFSFYQLKMGDMLIKLPELERAISLSIPITLNSLFLLLLGLNSVTYWIYRKHSPVLARLMFPTSMATVFSTTFFYMTHTVYILKVVESLTGEYVVTNSAGILILGQVILKSSPLANMMISPTPFLSLSILNAVLSTMWILRIYMKLSSQSIRNRDQK</sequence>
<feature type="transmembrane region" description="Helical" evidence="1">
    <location>
        <begin position="169"/>
        <end position="189"/>
    </location>
</feature>
<organism evidence="2 3">
    <name type="scientific">Thermosphaera aggregans (strain DSM 11486 / M11TL)</name>
    <dbReference type="NCBI Taxonomy" id="633148"/>
    <lineage>
        <taxon>Archaea</taxon>
        <taxon>Thermoproteota</taxon>
        <taxon>Thermoprotei</taxon>
        <taxon>Desulfurococcales</taxon>
        <taxon>Desulfurococcaceae</taxon>
        <taxon>Thermosphaera</taxon>
    </lineage>
</organism>
<evidence type="ECO:0000313" key="3">
    <source>
        <dbReference type="Proteomes" id="UP000002376"/>
    </source>
</evidence>
<feature type="transmembrane region" description="Helical" evidence="1">
    <location>
        <begin position="12"/>
        <end position="37"/>
    </location>
</feature>
<keyword evidence="1" id="KW-0472">Membrane</keyword>
<accession>D5U1M8</accession>
<keyword evidence="1" id="KW-1133">Transmembrane helix</keyword>
<dbReference type="AlphaFoldDB" id="D5U1M8"/>
<gene>
    <name evidence="2" type="ordered locus">Tagg_0755</name>
</gene>
<dbReference type="PROSITE" id="PS51257">
    <property type="entry name" value="PROKAR_LIPOPROTEIN"/>
    <property type="match status" value="1"/>
</dbReference>
<evidence type="ECO:0000256" key="1">
    <source>
        <dbReference type="SAM" id="Phobius"/>
    </source>
</evidence>
<reference evidence="3" key="2">
    <citation type="journal article" date="2010" name="Stand. Genomic Sci.">
        <title>Complete genome sequence of Thermosphaera aggregans type strain (M11TLT).</title>
        <authorList>
            <person name="Spring S."/>
            <person name="Rachel R."/>
            <person name="Lapidus A."/>
            <person name="Davenport K."/>
            <person name="Tice H."/>
            <person name="Copeland A."/>
            <person name="Cheng J.-F."/>
            <person name="Lucas S."/>
            <person name="Chen F."/>
            <person name="Nolan M."/>
            <person name="Bruce D."/>
            <person name="Goodwin L."/>
            <person name="Pitluck S."/>
            <person name="Ivanova N."/>
            <person name="Mavromatis K."/>
            <person name="Ovchinnikova G."/>
            <person name="Pati A."/>
            <person name="Chen A."/>
            <person name="Palaniappan K."/>
            <person name="Land M."/>
            <person name="Hauser L."/>
            <person name="Chang Y.-J."/>
            <person name="Jeffries C.C."/>
            <person name="Brettin T."/>
            <person name="Detter J.C."/>
            <person name="Tapia R."/>
            <person name="Han C."/>
            <person name="Heimerl T."/>
            <person name="Weikl F."/>
            <person name="Brambilla E."/>
            <person name="Goker M."/>
            <person name="Bristow J."/>
            <person name="Eisen J.A."/>
            <person name="Markowitz V."/>
            <person name="Hugenholtz P."/>
            <person name="Kyrpides N.C."/>
            <person name="Klenk H.-P."/>
        </authorList>
    </citation>
    <scope>NUCLEOTIDE SEQUENCE [LARGE SCALE GENOMIC DNA]</scope>
    <source>
        <strain evidence="3">DSM 11486 / M11TL</strain>
    </source>
</reference>
<proteinExistence type="predicted"/>
<feature type="transmembrane region" description="Helical" evidence="1">
    <location>
        <begin position="100"/>
        <end position="122"/>
    </location>
</feature>
<dbReference type="STRING" id="633148.Tagg_0755"/>
<dbReference type="eggNOG" id="ENOG502N59Y">
    <property type="taxonomic scope" value="Archaea"/>
</dbReference>
<keyword evidence="1" id="KW-0812">Transmembrane</keyword>
<dbReference type="GeneID" id="9165770"/>
<dbReference type="OrthoDB" id="379333at2157"/>
<reference evidence="2 3" key="1">
    <citation type="journal article" date="2010" name="Stand. Genomic Sci.">
        <title>Complete genome sequence of Thermosphaera aggregans type strain (M11TL).</title>
        <authorList>
            <person name="Spring S."/>
            <person name="Rachel R."/>
            <person name="Lapidus A."/>
            <person name="Davenport K."/>
            <person name="Tice H."/>
            <person name="Copeland A."/>
            <person name="Cheng J.F."/>
            <person name="Lucas S."/>
            <person name="Chen F."/>
            <person name="Nolan M."/>
            <person name="Bruce D."/>
            <person name="Goodwin L."/>
            <person name="Pitluck S."/>
            <person name="Ivanova N."/>
            <person name="Mavromatis K."/>
            <person name="Ovchinnikova G."/>
            <person name="Pati A."/>
            <person name="Chen A."/>
            <person name="Palaniappan K."/>
            <person name="Land M."/>
            <person name="Hauser L."/>
            <person name="Chang Y.J."/>
            <person name="Jeffries C.C."/>
            <person name="Brettin T."/>
            <person name="Detter J.C."/>
            <person name="Tapia R."/>
            <person name="Han C."/>
            <person name="Heimerl T."/>
            <person name="Weikl F."/>
            <person name="Brambilla E."/>
            <person name="Goker M."/>
            <person name="Bristow J."/>
            <person name="Eisen J.A."/>
            <person name="Markowitz V."/>
            <person name="Hugenholtz P."/>
            <person name="Kyrpides N.C."/>
            <person name="Klenk H.P."/>
        </authorList>
    </citation>
    <scope>NUCLEOTIDE SEQUENCE [LARGE SCALE GENOMIC DNA]</scope>
    <source>
        <strain evidence="3">DSM 11486 / M11TL</strain>
    </source>
</reference>
<evidence type="ECO:0000313" key="2">
    <source>
        <dbReference type="EMBL" id="ADG91028.1"/>
    </source>
</evidence>